<evidence type="ECO:0000313" key="2">
    <source>
        <dbReference type="EMBL" id="ADW69539.1"/>
    </source>
</evidence>
<dbReference type="HOGENOM" id="CLU_1123307_0_0_0"/>
<dbReference type="KEGG" id="acm:AciX9_2507"/>
<dbReference type="AlphaFoldDB" id="E8WVL0"/>
<dbReference type="EMBL" id="CP002480">
    <property type="protein sequence ID" value="ADW69539.1"/>
    <property type="molecule type" value="Genomic_DNA"/>
</dbReference>
<dbReference type="OrthoDB" id="9941303at2"/>
<feature type="transmembrane region" description="Helical" evidence="1">
    <location>
        <begin position="225"/>
        <end position="245"/>
    </location>
</feature>
<keyword evidence="1" id="KW-0472">Membrane</keyword>
<evidence type="ECO:0000313" key="3">
    <source>
        <dbReference type="Proteomes" id="UP000000343"/>
    </source>
</evidence>
<dbReference type="PaxDb" id="1198114-AciX9_2507"/>
<dbReference type="STRING" id="1198114.AciX9_2507"/>
<gene>
    <name evidence="2" type="ordered locus">AciX9_2507</name>
</gene>
<reference evidence="3" key="1">
    <citation type="submission" date="2011-01" db="EMBL/GenBank/DDBJ databases">
        <title>Complete sequence of chromosome of Acidobacterium sp. MP5ACTX9.</title>
        <authorList>
            <consortium name="US DOE Joint Genome Institute"/>
            <person name="Lucas S."/>
            <person name="Copeland A."/>
            <person name="Lapidus A."/>
            <person name="Cheng J.-F."/>
            <person name="Goodwin L."/>
            <person name="Pitluck S."/>
            <person name="Teshima H."/>
            <person name="Detter J.C."/>
            <person name="Han C."/>
            <person name="Tapia R."/>
            <person name="Land M."/>
            <person name="Hauser L."/>
            <person name="Kyrpides N."/>
            <person name="Ivanova N."/>
            <person name="Ovchinnikova G."/>
            <person name="Pagani I."/>
            <person name="Rawat S.R."/>
            <person name="Mannisto M."/>
            <person name="Haggblom M.M."/>
            <person name="Woyke T."/>
        </authorList>
    </citation>
    <scope>NUCLEOTIDE SEQUENCE [LARGE SCALE GENOMIC DNA]</scope>
    <source>
        <strain evidence="3">MP5ACTX9</strain>
    </source>
</reference>
<sequence length="247" mass="26538">MATYLVVPDDYAGWNPTGRNFASIGAAIGAIGLLSWMSLHRHLGTFTPAATSDRLFLSGLVWLGAGGFGLMAVAAMGSILLSLKSRGTVTITDQGVLRTVGTRSSSLPWTEIQGLVPMPYGGVTLVATTGKSNITIPRFLDDYRACIAELKDHGLQAIPSSSLRTKRKRNWQNTLTVGAFVFFISLATSAHESHSVRITSLSAAVALAVWALKTAWTKTELEASPWLDCVVLLGILLYASIRMILTW</sequence>
<feature type="transmembrane region" description="Helical" evidence="1">
    <location>
        <begin position="59"/>
        <end position="81"/>
    </location>
</feature>
<name>E8WVL0_GRATM</name>
<keyword evidence="1" id="KW-0812">Transmembrane</keyword>
<evidence type="ECO:0000256" key="1">
    <source>
        <dbReference type="SAM" id="Phobius"/>
    </source>
</evidence>
<keyword evidence="1" id="KW-1133">Transmembrane helix</keyword>
<accession>E8WVL0</accession>
<keyword evidence="3" id="KW-1185">Reference proteome</keyword>
<protein>
    <submittedName>
        <fullName evidence="2">Uncharacterized protein</fullName>
    </submittedName>
</protein>
<proteinExistence type="predicted"/>
<feature type="transmembrane region" description="Helical" evidence="1">
    <location>
        <begin position="196"/>
        <end position="213"/>
    </location>
</feature>
<organism evidence="3">
    <name type="scientific">Granulicella tundricola (strain ATCC BAA-1859 / DSM 23138 / MP5ACTX9)</name>
    <dbReference type="NCBI Taxonomy" id="1198114"/>
    <lineage>
        <taxon>Bacteria</taxon>
        <taxon>Pseudomonadati</taxon>
        <taxon>Acidobacteriota</taxon>
        <taxon>Terriglobia</taxon>
        <taxon>Terriglobales</taxon>
        <taxon>Acidobacteriaceae</taxon>
        <taxon>Granulicella</taxon>
    </lineage>
</organism>
<feature type="transmembrane region" description="Helical" evidence="1">
    <location>
        <begin position="21"/>
        <end position="39"/>
    </location>
</feature>
<dbReference type="Proteomes" id="UP000000343">
    <property type="component" value="Chromosome"/>
</dbReference>
<dbReference type="RefSeq" id="WP_013580854.1">
    <property type="nucleotide sequence ID" value="NC_015064.1"/>
</dbReference>
<feature type="transmembrane region" description="Helical" evidence="1">
    <location>
        <begin position="171"/>
        <end position="190"/>
    </location>
</feature>